<name>A0A1E5LFM3_9BACI</name>
<comment type="caution">
    <text evidence="1">The sequence shown here is derived from an EMBL/GenBank/DDBJ whole genome shotgun (WGS) entry which is preliminary data.</text>
</comment>
<proteinExistence type="predicted"/>
<reference evidence="1 2" key="1">
    <citation type="submission" date="2016-08" db="EMBL/GenBank/DDBJ databases">
        <title>Genome of Bacillus solimangrovi GH2-4.</title>
        <authorList>
            <person name="Lim S."/>
            <person name="Kim B.-C."/>
        </authorList>
    </citation>
    <scope>NUCLEOTIDE SEQUENCE [LARGE SCALE GENOMIC DNA]</scope>
    <source>
        <strain evidence="1 2">GH2-4</strain>
    </source>
</reference>
<dbReference type="STRING" id="1305675.BFG57_14475"/>
<gene>
    <name evidence="1" type="ORF">BFG57_14475</name>
</gene>
<dbReference type="AlphaFoldDB" id="A0A1E5LFM3"/>
<dbReference type="RefSeq" id="WP_069717057.1">
    <property type="nucleotide sequence ID" value="NZ_MJEH01000021.1"/>
</dbReference>
<dbReference type="Proteomes" id="UP000095209">
    <property type="component" value="Unassembled WGS sequence"/>
</dbReference>
<organism evidence="1 2">
    <name type="scientific">Bacillus solimangrovi</name>
    <dbReference type="NCBI Taxonomy" id="1305675"/>
    <lineage>
        <taxon>Bacteria</taxon>
        <taxon>Bacillati</taxon>
        <taxon>Bacillota</taxon>
        <taxon>Bacilli</taxon>
        <taxon>Bacillales</taxon>
        <taxon>Bacillaceae</taxon>
        <taxon>Bacillus</taxon>
    </lineage>
</organism>
<sequence length="62" mass="7541">MSANDYVKFVTQQIVSYMDQPKEERKRLKNEKSQNRQPRMNRYFGMMPFAVSMMFNKKKKAE</sequence>
<dbReference type="Pfam" id="PF14038">
    <property type="entry name" value="YqzE"/>
    <property type="match status" value="1"/>
</dbReference>
<evidence type="ECO:0000313" key="2">
    <source>
        <dbReference type="Proteomes" id="UP000095209"/>
    </source>
</evidence>
<accession>A0A1E5LFM3</accession>
<dbReference type="EMBL" id="MJEH01000021">
    <property type="protein sequence ID" value="OEH92879.1"/>
    <property type="molecule type" value="Genomic_DNA"/>
</dbReference>
<dbReference type="InterPro" id="IPR025622">
    <property type="entry name" value="YqzE"/>
</dbReference>
<protein>
    <submittedName>
        <fullName evidence="1">YqzE family protein</fullName>
    </submittedName>
</protein>
<dbReference type="OrthoDB" id="2691835at2"/>
<keyword evidence="2" id="KW-1185">Reference proteome</keyword>
<evidence type="ECO:0000313" key="1">
    <source>
        <dbReference type="EMBL" id="OEH92879.1"/>
    </source>
</evidence>